<dbReference type="InterPro" id="IPR018392">
    <property type="entry name" value="LysM"/>
</dbReference>
<proteinExistence type="predicted"/>
<dbReference type="EMBL" id="JAGEMK010000011">
    <property type="protein sequence ID" value="MBO1753292.1"/>
    <property type="molecule type" value="Genomic_DNA"/>
</dbReference>
<name>A0A939RT33_9CELL</name>
<reference evidence="3" key="1">
    <citation type="submission" date="2021-03" db="EMBL/GenBank/DDBJ databases">
        <title>Actinotalea soli sp. nov., isolated from soil.</title>
        <authorList>
            <person name="Ping W."/>
            <person name="Zhang J."/>
        </authorList>
    </citation>
    <scope>NUCLEOTIDE SEQUENCE</scope>
    <source>
        <strain evidence="3">BY-33</strain>
    </source>
</reference>
<dbReference type="AlphaFoldDB" id="A0A939RT33"/>
<gene>
    <name evidence="3" type="ORF">J4G33_15900</name>
</gene>
<dbReference type="CDD" id="cd00118">
    <property type="entry name" value="LysM"/>
    <property type="match status" value="1"/>
</dbReference>
<organism evidence="3 4">
    <name type="scientific">Actinotalea soli</name>
    <dbReference type="NCBI Taxonomy" id="2819234"/>
    <lineage>
        <taxon>Bacteria</taxon>
        <taxon>Bacillati</taxon>
        <taxon>Actinomycetota</taxon>
        <taxon>Actinomycetes</taxon>
        <taxon>Micrococcales</taxon>
        <taxon>Cellulomonadaceae</taxon>
        <taxon>Actinotalea</taxon>
    </lineage>
</organism>
<evidence type="ECO:0000313" key="4">
    <source>
        <dbReference type="Proteomes" id="UP000664209"/>
    </source>
</evidence>
<dbReference type="InterPro" id="IPR036779">
    <property type="entry name" value="LysM_dom_sf"/>
</dbReference>
<dbReference type="Pfam" id="PF01476">
    <property type="entry name" value="LysM"/>
    <property type="match status" value="1"/>
</dbReference>
<evidence type="ECO:0000313" key="3">
    <source>
        <dbReference type="EMBL" id="MBO1753292.1"/>
    </source>
</evidence>
<feature type="domain" description="LysM" evidence="2">
    <location>
        <begin position="93"/>
        <end position="143"/>
    </location>
</feature>
<accession>A0A939RT33</accession>
<dbReference type="SUPFAM" id="SSF54106">
    <property type="entry name" value="LysM domain"/>
    <property type="match status" value="1"/>
</dbReference>
<protein>
    <submittedName>
        <fullName evidence="3">LysM peptidoglycan-binding domain-containing protein</fullName>
    </submittedName>
</protein>
<dbReference type="PROSITE" id="PS51782">
    <property type="entry name" value="LYSM"/>
    <property type="match status" value="1"/>
</dbReference>
<feature type="region of interest" description="Disordered" evidence="1">
    <location>
        <begin position="19"/>
        <end position="49"/>
    </location>
</feature>
<sequence>MTVIAWSVQDELTALGRHRDVRGAQGPRHSSRPRAVQVPRAGMARSAGQEPAVRLTARGRVVVVLASILVGLGALVVGQSAAAEGPGVAVPVTTHVVAPGETLWGIAGAVAEPGQDLREVVDELIAVNELSGAGLTAGQRIVVPVAG</sequence>
<dbReference type="Gene3D" id="3.10.350.10">
    <property type="entry name" value="LysM domain"/>
    <property type="match status" value="1"/>
</dbReference>
<keyword evidence="4" id="KW-1185">Reference proteome</keyword>
<dbReference type="SMART" id="SM00257">
    <property type="entry name" value="LysM"/>
    <property type="match status" value="1"/>
</dbReference>
<comment type="caution">
    <text evidence="3">The sequence shown here is derived from an EMBL/GenBank/DDBJ whole genome shotgun (WGS) entry which is preliminary data.</text>
</comment>
<dbReference type="Proteomes" id="UP000664209">
    <property type="component" value="Unassembled WGS sequence"/>
</dbReference>
<evidence type="ECO:0000259" key="2">
    <source>
        <dbReference type="PROSITE" id="PS51782"/>
    </source>
</evidence>
<dbReference type="RefSeq" id="WP_208056970.1">
    <property type="nucleotide sequence ID" value="NZ_JAGEMK010000011.1"/>
</dbReference>
<evidence type="ECO:0000256" key="1">
    <source>
        <dbReference type="SAM" id="MobiDB-lite"/>
    </source>
</evidence>